<evidence type="ECO:0000256" key="7">
    <source>
        <dbReference type="ARBA" id="ARBA00023136"/>
    </source>
</evidence>
<dbReference type="InterPro" id="IPR054099">
    <property type="entry name" value="PSII_PsbQ_pln"/>
</dbReference>
<keyword evidence="4" id="KW-0934">Plastid</keyword>
<dbReference type="GO" id="GO:0009654">
    <property type="term" value="C:photosystem II oxygen evolving complex"/>
    <property type="evidence" value="ECO:0007669"/>
    <property type="project" value="InterPro"/>
</dbReference>
<dbReference type="FunFam" id="1.20.120.290:FF:000001">
    <property type="entry name" value="Oxygen-evolving enhancer protein 3"/>
    <property type="match status" value="1"/>
</dbReference>
<dbReference type="Pfam" id="PF05757">
    <property type="entry name" value="PsbQ"/>
    <property type="match status" value="1"/>
</dbReference>
<organism evidence="11">
    <name type="scientific">Picea sitchensis</name>
    <name type="common">Sitka spruce</name>
    <name type="synonym">Pinus sitchensis</name>
    <dbReference type="NCBI Taxonomy" id="3332"/>
    <lineage>
        <taxon>Eukaryota</taxon>
        <taxon>Viridiplantae</taxon>
        <taxon>Streptophyta</taxon>
        <taxon>Embryophyta</taxon>
        <taxon>Tracheophyta</taxon>
        <taxon>Spermatophyta</taxon>
        <taxon>Pinopsida</taxon>
        <taxon>Pinidae</taxon>
        <taxon>Conifers I</taxon>
        <taxon>Pinales</taxon>
        <taxon>Pinaceae</taxon>
        <taxon>Picea</taxon>
    </lineage>
</organism>
<dbReference type="PANTHER" id="PTHR33399">
    <property type="entry name" value="OXYGEN-EVOLVING ENHANCER PROTEIN 3-1, CHLOROPLASTIC"/>
    <property type="match status" value="1"/>
</dbReference>
<dbReference type="InterPro" id="IPR023222">
    <property type="entry name" value="PsbQ-like_dom_sf"/>
</dbReference>
<evidence type="ECO:0000256" key="10">
    <source>
        <dbReference type="SAM" id="MobiDB-lite"/>
    </source>
</evidence>
<keyword evidence="6" id="KW-0793">Thylakoid</keyword>
<name>A9NT58_PICSI</name>
<proteinExistence type="evidence at transcript level"/>
<evidence type="ECO:0000256" key="6">
    <source>
        <dbReference type="ARBA" id="ARBA00023078"/>
    </source>
</evidence>
<reference evidence="11" key="1">
    <citation type="journal article" date="2008" name="BMC Genomics">
        <title>A conifer genomics resource of 200,000 spruce (Picea spp.) ESTs and 6,464 high-quality, sequence-finished full-length cDNAs for Sitka spruce (Picea sitchensis).</title>
        <authorList>
            <person name="Ralph S.G."/>
            <person name="Chun H.J."/>
            <person name="Kolosova N."/>
            <person name="Cooper D."/>
            <person name="Oddy C."/>
            <person name="Ritland C.E."/>
            <person name="Kirkpatrick R."/>
            <person name="Moore R."/>
            <person name="Barber S."/>
            <person name="Holt R.A."/>
            <person name="Jones S.J."/>
            <person name="Marra M.A."/>
            <person name="Douglas C.J."/>
            <person name="Ritland K."/>
            <person name="Bohlmann J."/>
        </authorList>
    </citation>
    <scope>NUCLEOTIDE SEQUENCE</scope>
    <source>
        <tissue evidence="11">Green portion of the leader tissue</tissue>
    </source>
</reference>
<feature type="region of interest" description="Disordered" evidence="10">
    <location>
        <begin position="99"/>
        <end position="118"/>
    </location>
</feature>
<dbReference type="AlphaFoldDB" id="A9NT58"/>
<keyword evidence="5" id="KW-0809">Transit peptide</keyword>
<dbReference type="EMBL" id="EF084502">
    <property type="protein sequence ID" value="ABK23819.1"/>
    <property type="molecule type" value="mRNA"/>
</dbReference>
<reference evidence="12" key="2">
    <citation type="submission" date="2009-02" db="EMBL/GenBank/DDBJ databases">
        <title>Full length sequence-verified cDNA sequences from Sitka spruce (Picea sitchensis).</title>
        <authorList>
            <person name="Reid K.E."/>
            <person name="Liao N."/>
            <person name="Ralph S."/>
            <person name="Kolosova N."/>
            <person name="Oddy C."/>
            <person name="Moore R."/>
            <person name="Mayo M."/>
            <person name="Wagner S."/>
            <person name="King J."/>
            <person name="Yanchuk A."/>
            <person name="Holt R."/>
            <person name="Jones S."/>
            <person name="Marra M."/>
            <person name="Ritland C.E."/>
            <person name="Ritland K."/>
            <person name="Bohlmann J."/>
        </authorList>
    </citation>
    <scope>NUCLEOTIDE SEQUENCE</scope>
    <source>
        <tissue evidence="12">Green portion of the leader tissue</tissue>
    </source>
</reference>
<sequence length="243" mass="25988">MAQAMSSMAALRGVSQSAVLESGHMMSSTRSMPTTAPARLAPAGIKPWVLSVRAASEDSSSSTSSSSSAQSTRRSILGLFAAGVTVGAVAQKALADARSIKLDGPPPPSGGKPGTLLSDEARDLDLPLKERFYIQPLSVEQAAARAKESAKEILEVKKLIDKKAWPYVQNDLRSKASYLRYDLNTVISSKPKDQKKPLKTLTSKLFDTLDNLDYAARSKDAPKAEKYYAETVSALNDVISKLG</sequence>
<evidence type="ECO:0000256" key="1">
    <source>
        <dbReference type="ARBA" id="ARBA00004334"/>
    </source>
</evidence>
<evidence type="ECO:0000256" key="9">
    <source>
        <dbReference type="ARBA" id="ARBA00035649"/>
    </source>
</evidence>
<dbReference type="SUPFAM" id="SSF101112">
    <property type="entry name" value="Oxygen-evolving enhancer protein 3"/>
    <property type="match status" value="1"/>
</dbReference>
<comment type="similarity">
    <text evidence="9">Belongs to the PsbQ family.</text>
</comment>
<dbReference type="GO" id="GO:0005509">
    <property type="term" value="F:calcium ion binding"/>
    <property type="evidence" value="ECO:0007669"/>
    <property type="project" value="InterPro"/>
</dbReference>
<evidence type="ECO:0000256" key="4">
    <source>
        <dbReference type="ARBA" id="ARBA00022640"/>
    </source>
</evidence>
<evidence type="ECO:0000313" key="11">
    <source>
        <dbReference type="EMBL" id="ABK23819.1"/>
    </source>
</evidence>
<keyword evidence="8" id="KW-0604">Photosystem II</keyword>
<dbReference type="GO" id="GO:0009535">
    <property type="term" value="C:chloroplast thylakoid membrane"/>
    <property type="evidence" value="ECO:0007669"/>
    <property type="project" value="UniProtKB-SubCell"/>
</dbReference>
<dbReference type="GO" id="GO:0009767">
    <property type="term" value="P:photosynthetic electron transport chain"/>
    <property type="evidence" value="ECO:0007669"/>
    <property type="project" value="TreeGrafter"/>
</dbReference>
<evidence type="ECO:0000256" key="3">
    <source>
        <dbReference type="ARBA" id="ARBA00022531"/>
    </source>
</evidence>
<evidence type="ECO:0000256" key="2">
    <source>
        <dbReference type="ARBA" id="ARBA00022528"/>
    </source>
</evidence>
<protein>
    <submittedName>
        <fullName evidence="11">Uncharacterized protein</fullName>
    </submittedName>
</protein>
<dbReference type="EMBL" id="BT070549">
    <property type="protein sequence ID" value="ACN40059.1"/>
    <property type="molecule type" value="mRNA"/>
</dbReference>
<keyword evidence="7" id="KW-0472">Membrane</keyword>
<comment type="subcellular location">
    <subcellularLocation>
        <location evidence="1">Plastid</location>
        <location evidence="1">Chloroplast thylakoid membrane</location>
    </subcellularLocation>
</comment>
<keyword evidence="2" id="KW-0150">Chloroplast</keyword>
<dbReference type="EMBL" id="BT070771">
    <property type="protein sequence ID" value="ACN40271.1"/>
    <property type="molecule type" value="mRNA"/>
</dbReference>
<dbReference type="PANTHER" id="PTHR33399:SF3">
    <property type="entry name" value="OXYGEN-EVOLVING ENHANCER PROTEIN 3-1, CHLOROPLASTIC"/>
    <property type="match status" value="1"/>
</dbReference>
<dbReference type="InterPro" id="IPR008797">
    <property type="entry name" value="PSII_PsbQ"/>
</dbReference>
<evidence type="ECO:0000313" key="12">
    <source>
        <dbReference type="EMBL" id="ACN39776.1"/>
    </source>
</evidence>
<keyword evidence="3" id="KW-0602">Photosynthesis</keyword>
<dbReference type="GO" id="GO:0019898">
    <property type="term" value="C:extrinsic component of membrane"/>
    <property type="evidence" value="ECO:0007669"/>
    <property type="project" value="InterPro"/>
</dbReference>
<dbReference type="EMBL" id="BT070257">
    <property type="protein sequence ID" value="ACN39776.1"/>
    <property type="molecule type" value="mRNA"/>
</dbReference>
<accession>A9NT58</accession>
<evidence type="ECO:0000256" key="8">
    <source>
        <dbReference type="ARBA" id="ARBA00023276"/>
    </source>
</evidence>
<evidence type="ECO:0000256" key="5">
    <source>
        <dbReference type="ARBA" id="ARBA00022946"/>
    </source>
</evidence>
<dbReference type="Gene3D" id="1.20.120.290">
    <property type="entry name" value="Oxygen-evolving enhancer protein 3 (PsbQ), four-helix up-down bundle"/>
    <property type="match status" value="1"/>
</dbReference>